<comment type="caution">
    <text evidence="7">The sequence shown here is derived from an EMBL/GenBank/DDBJ whole genome shotgun (WGS) entry which is preliminary data.</text>
</comment>
<dbReference type="Proteomes" id="UP001378960">
    <property type="component" value="Unassembled WGS sequence"/>
</dbReference>
<keyword evidence="5 6" id="KW-0472">Membrane</keyword>
<name>A0AAV5RC22_PICKL</name>
<evidence type="ECO:0000256" key="5">
    <source>
        <dbReference type="ARBA" id="ARBA00023136"/>
    </source>
</evidence>
<keyword evidence="8" id="KW-1185">Reference proteome</keyword>
<dbReference type="AlphaFoldDB" id="A0AAV5RC22"/>
<comment type="subcellular location">
    <subcellularLocation>
        <location evidence="6">Membrane</location>
        <topology evidence="6">Single-pass membrane protein</topology>
    </subcellularLocation>
    <subcellularLocation>
        <location evidence="6">Endoplasmic reticulum membrane</location>
        <topology evidence="6">Single-pass membrane protein</topology>
    </subcellularLocation>
</comment>
<dbReference type="InterPro" id="IPR010580">
    <property type="entry name" value="ER_stress-assoc"/>
</dbReference>
<organism evidence="7 8">
    <name type="scientific">Pichia kluyveri</name>
    <name type="common">Yeast</name>
    <dbReference type="NCBI Taxonomy" id="36015"/>
    <lineage>
        <taxon>Eukaryota</taxon>
        <taxon>Fungi</taxon>
        <taxon>Dikarya</taxon>
        <taxon>Ascomycota</taxon>
        <taxon>Saccharomycotina</taxon>
        <taxon>Pichiomycetes</taxon>
        <taxon>Pichiales</taxon>
        <taxon>Pichiaceae</taxon>
        <taxon>Pichia</taxon>
    </lineage>
</organism>
<keyword evidence="2 6" id="KW-0812">Transmembrane</keyword>
<accession>A0AAV5RC22</accession>
<evidence type="ECO:0000256" key="1">
    <source>
        <dbReference type="ARBA" id="ARBA00005500"/>
    </source>
</evidence>
<feature type="transmembrane region" description="Helical" evidence="6">
    <location>
        <begin position="44"/>
        <end position="65"/>
    </location>
</feature>
<evidence type="ECO:0000256" key="6">
    <source>
        <dbReference type="RuleBase" id="RU364120"/>
    </source>
</evidence>
<comment type="function">
    <text evidence="6">Interacts with target proteins during translocation into the lumen of the endoplasmic reticulum. Protects unfolded target proteins against degradation and facilitate correct glycosylation.</text>
</comment>
<gene>
    <name evidence="7" type="ORF">DAPK24_054380</name>
</gene>
<dbReference type="EMBL" id="BTGB01000009">
    <property type="protein sequence ID" value="GMM48840.1"/>
    <property type="molecule type" value="Genomic_DNA"/>
</dbReference>
<sequence length="66" mass="7726">MAVQTFQQRRANEKFANGIKKVRTGEKQKVKKEINQKTVNLPKWLIYLLCFLLIGGGVLEIMRIFF</sequence>
<dbReference type="Pfam" id="PF06624">
    <property type="entry name" value="RAMP4"/>
    <property type="match status" value="1"/>
</dbReference>
<dbReference type="GO" id="GO:0005789">
    <property type="term" value="C:endoplasmic reticulum membrane"/>
    <property type="evidence" value="ECO:0007669"/>
    <property type="project" value="UniProtKB-SubCell"/>
</dbReference>
<evidence type="ECO:0000256" key="3">
    <source>
        <dbReference type="ARBA" id="ARBA00022824"/>
    </source>
</evidence>
<evidence type="ECO:0000313" key="8">
    <source>
        <dbReference type="Proteomes" id="UP001378960"/>
    </source>
</evidence>
<evidence type="ECO:0000256" key="4">
    <source>
        <dbReference type="ARBA" id="ARBA00022989"/>
    </source>
</evidence>
<proteinExistence type="inferred from homology"/>
<reference evidence="7 8" key="1">
    <citation type="journal article" date="2023" name="Elife">
        <title>Identification of key yeast species and microbe-microbe interactions impacting larval growth of Drosophila in the wild.</title>
        <authorList>
            <person name="Mure A."/>
            <person name="Sugiura Y."/>
            <person name="Maeda R."/>
            <person name="Honda K."/>
            <person name="Sakurai N."/>
            <person name="Takahashi Y."/>
            <person name="Watada M."/>
            <person name="Katoh T."/>
            <person name="Gotoh A."/>
            <person name="Gotoh Y."/>
            <person name="Taniguchi I."/>
            <person name="Nakamura K."/>
            <person name="Hayashi T."/>
            <person name="Katayama T."/>
            <person name="Uemura T."/>
            <person name="Hattori Y."/>
        </authorList>
    </citation>
    <scope>NUCLEOTIDE SEQUENCE [LARGE SCALE GENOMIC DNA]</scope>
    <source>
        <strain evidence="7 8">PK-24</strain>
    </source>
</reference>
<keyword evidence="4 6" id="KW-1133">Transmembrane helix</keyword>
<evidence type="ECO:0000313" key="7">
    <source>
        <dbReference type="EMBL" id="GMM48840.1"/>
    </source>
</evidence>
<evidence type="ECO:0000256" key="2">
    <source>
        <dbReference type="ARBA" id="ARBA00022692"/>
    </source>
</evidence>
<comment type="similarity">
    <text evidence="1 6">Belongs to the RAMP4 family.</text>
</comment>
<protein>
    <recommendedName>
        <fullName evidence="6">Stress-associated endoplasmic reticulum protein</fullName>
    </recommendedName>
</protein>
<keyword evidence="3 6" id="KW-0256">Endoplasmic reticulum</keyword>